<feature type="chain" id="PRO_5029880886" description="DUF3108 domain-containing protein" evidence="1">
    <location>
        <begin position="21"/>
        <end position="227"/>
    </location>
</feature>
<proteinExistence type="predicted"/>
<comment type="caution">
    <text evidence="2">The sequence shown here is derived from an EMBL/GenBank/DDBJ whole genome shotgun (WGS) entry which is preliminary data.</text>
</comment>
<evidence type="ECO:0000256" key="1">
    <source>
        <dbReference type="SAM" id="SignalP"/>
    </source>
</evidence>
<protein>
    <recommendedName>
        <fullName evidence="4">DUF3108 domain-containing protein</fullName>
    </recommendedName>
</protein>
<keyword evidence="1" id="KW-0732">Signal</keyword>
<organism evidence="2 3">
    <name type="scientific">Phocaeicola vulgatus</name>
    <name type="common">Bacteroides vulgatus</name>
    <dbReference type="NCBI Taxonomy" id="821"/>
    <lineage>
        <taxon>Bacteria</taxon>
        <taxon>Pseudomonadati</taxon>
        <taxon>Bacteroidota</taxon>
        <taxon>Bacteroidia</taxon>
        <taxon>Bacteroidales</taxon>
        <taxon>Bacteroidaceae</taxon>
        <taxon>Phocaeicola</taxon>
    </lineage>
</organism>
<sequence>MKKIFLVIVLAVLATTAAEAQLQNTVFKAKVFISDKQTSIGEHDTEIFSYPVSDRKIEIDSIHGLARIELPTGTKLRRVIKFVEHSYESFGKVYNGYYQTNANEKIYIRENEIGFHAFSTLGMFFTFHLKGTKERNDVEEKEEAEKMNYGNILNMYGFHDATCYKYRKIEKGINKMTVKYILEEEKPLFEEVFIKGDSVIDISVYKECFIRYSDLKVSNYIKLNIKK</sequence>
<dbReference type="AlphaFoldDB" id="A0A7J5FZZ9"/>
<evidence type="ECO:0000313" key="3">
    <source>
        <dbReference type="Proteomes" id="UP000470332"/>
    </source>
</evidence>
<dbReference type="RefSeq" id="WP_151850226.1">
    <property type="nucleotide sequence ID" value="NZ_JAHONQ010000041.1"/>
</dbReference>
<evidence type="ECO:0008006" key="4">
    <source>
        <dbReference type="Google" id="ProtNLM"/>
    </source>
</evidence>
<dbReference type="EMBL" id="WCXA01000037">
    <property type="protein sequence ID" value="KAB3857894.1"/>
    <property type="molecule type" value="Genomic_DNA"/>
</dbReference>
<dbReference type="Proteomes" id="UP000470332">
    <property type="component" value="Unassembled WGS sequence"/>
</dbReference>
<feature type="signal peptide" evidence="1">
    <location>
        <begin position="1"/>
        <end position="20"/>
    </location>
</feature>
<evidence type="ECO:0000313" key="2">
    <source>
        <dbReference type="EMBL" id="KAB3857894.1"/>
    </source>
</evidence>
<name>A0A7J5FZZ9_PHOVU</name>
<gene>
    <name evidence="2" type="ORF">GAS37_16420</name>
</gene>
<reference evidence="2 3" key="1">
    <citation type="journal article" date="2019" name="Nat. Med.">
        <title>A library of human gut bacterial isolates paired with longitudinal multiomics data enables mechanistic microbiome research.</title>
        <authorList>
            <person name="Poyet M."/>
            <person name="Groussin M."/>
            <person name="Gibbons S.M."/>
            <person name="Avila-Pacheco J."/>
            <person name="Jiang X."/>
            <person name="Kearney S.M."/>
            <person name="Perrotta A.R."/>
            <person name="Berdy B."/>
            <person name="Zhao S."/>
            <person name="Lieberman T.D."/>
            <person name="Swanson P.K."/>
            <person name="Smith M."/>
            <person name="Roesemann S."/>
            <person name="Alexander J.E."/>
            <person name="Rich S.A."/>
            <person name="Livny J."/>
            <person name="Vlamakis H."/>
            <person name="Clish C."/>
            <person name="Bullock K."/>
            <person name="Deik A."/>
            <person name="Scott J."/>
            <person name="Pierce K.A."/>
            <person name="Xavier R.J."/>
            <person name="Alm E.J."/>
        </authorList>
    </citation>
    <scope>NUCLEOTIDE SEQUENCE [LARGE SCALE GENOMIC DNA]</scope>
    <source>
        <strain evidence="2 3">BIOML-A9</strain>
    </source>
</reference>
<accession>A0A7J5FZZ9</accession>